<dbReference type="PROSITE" id="PS51352">
    <property type="entry name" value="THIOREDOXIN_2"/>
    <property type="match status" value="1"/>
</dbReference>
<keyword evidence="5" id="KW-1185">Reference proteome</keyword>
<dbReference type="EMBL" id="DF933814">
    <property type="protein sequence ID" value="GAM35944.1"/>
    <property type="molecule type" value="Genomic_DNA"/>
</dbReference>
<keyword evidence="2" id="KW-1015">Disulfide bond</keyword>
<sequence>MAVAELNSLLAYQAELQKPGIVVIDFYSPTCGPCKVVAPLLDTLASEAPNAEVRFFKVNGIDDEGAKVQAAAEVVWWPTFVIYKDGQEQWRAKVPNPPDQHPIAGLANALAEVRERK</sequence>
<dbReference type="Pfam" id="PF00085">
    <property type="entry name" value="Thioredoxin"/>
    <property type="match status" value="1"/>
</dbReference>
<dbReference type="SUPFAM" id="SSF52833">
    <property type="entry name" value="Thioredoxin-like"/>
    <property type="match status" value="1"/>
</dbReference>
<evidence type="ECO:0000313" key="4">
    <source>
        <dbReference type="EMBL" id="GAM35944.1"/>
    </source>
</evidence>
<name>A0A510NVA5_TALPI</name>
<gene>
    <name evidence="4" type="ORF">TCE0_018f04661</name>
</gene>
<organism evidence="4 5">
    <name type="scientific">Talaromyces pinophilus</name>
    <name type="common">Penicillium pinophilum</name>
    <dbReference type="NCBI Taxonomy" id="128442"/>
    <lineage>
        <taxon>Eukaryota</taxon>
        <taxon>Fungi</taxon>
        <taxon>Dikarya</taxon>
        <taxon>Ascomycota</taxon>
        <taxon>Pezizomycotina</taxon>
        <taxon>Eurotiomycetes</taxon>
        <taxon>Eurotiomycetidae</taxon>
        <taxon>Eurotiales</taxon>
        <taxon>Trichocomaceae</taxon>
        <taxon>Talaromyces</taxon>
        <taxon>Talaromyces sect. Talaromyces</taxon>
    </lineage>
</organism>
<dbReference type="InterPro" id="IPR017937">
    <property type="entry name" value="Thioredoxin_CS"/>
</dbReference>
<feature type="domain" description="Thioredoxin" evidence="3">
    <location>
        <begin position="1"/>
        <end position="115"/>
    </location>
</feature>
<comment type="similarity">
    <text evidence="1">Belongs to the thioredoxin family.</text>
</comment>
<dbReference type="AlphaFoldDB" id="A0A510NVA5"/>
<dbReference type="Gene3D" id="3.40.30.10">
    <property type="entry name" value="Glutaredoxin"/>
    <property type="match status" value="1"/>
</dbReference>
<accession>A0A510NVA5</accession>
<dbReference type="InterPro" id="IPR013766">
    <property type="entry name" value="Thioredoxin_domain"/>
</dbReference>
<protein>
    <submittedName>
        <fullName evidence="4">Thioredoxin II</fullName>
    </submittedName>
</protein>
<evidence type="ECO:0000313" key="5">
    <source>
        <dbReference type="Proteomes" id="UP000053095"/>
    </source>
</evidence>
<dbReference type="Proteomes" id="UP000053095">
    <property type="component" value="Unassembled WGS sequence"/>
</dbReference>
<evidence type="ECO:0000256" key="1">
    <source>
        <dbReference type="ARBA" id="ARBA00008987"/>
    </source>
</evidence>
<dbReference type="PANTHER" id="PTHR46115">
    <property type="entry name" value="THIOREDOXIN-LIKE PROTEIN 1"/>
    <property type="match status" value="1"/>
</dbReference>
<evidence type="ECO:0000256" key="2">
    <source>
        <dbReference type="ARBA" id="ARBA00023157"/>
    </source>
</evidence>
<proteinExistence type="inferred from homology"/>
<dbReference type="CDD" id="cd02947">
    <property type="entry name" value="TRX_family"/>
    <property type="match status" value="1"/>
</dbReference>
<reference evidence="5" key="1">
    <citation type="journal article" date="2015" name="Genome Announc.">
        <title>Draft genome sequence of Talaromyces cellulolyticus strain Y-94, a source of lignocellulosic biomass-degrading enzymes.</title>
        <authorList>
            <person name="Fujii T."/>
            <person name="Koike H."/>
            <person name="Sawayama S."/>
            <person name="Yano S."/>
            <person name="Inoue H."/>
        </authorList>
    </citation>
    <scope>NUCLEOTIDE SEQUENCE [LARGE SCALE GENOMIC DNA]</scope>
    <source>
        <strain evidence="5">Y-94</strain>
    </source>
</reference>
<evidence type="ECO:0000259" key="3">
    <source>
        <dbReference type="PROSITE" id="PS51352"/>
    </source>
</evidence>
<dbReference type="InterPro" id="IPR036249">
    <property type="entry name" value="Thioredoxin-like_sf"/>
</dbReference>
<dbReference type="PROSITE" id="PS00194">
    <property type="entry name" value="THIOREDOXIN_1"/>
    <property type="match status" value="1"/>
</dbReference>